<dbReference type="Gene3D" id="2.70.70.10">
    <property type="entry name" value="Glucose Permease (Domain IIA)"/>
    <property type="match status" value="1"/>
</dbReference>
<name>A0A1R4K5M8_9LACT</name>
<proteinExistence type="predicted"/>
<feature type="domain" description="M23ase beta-sheet core" evidence="1">
    <location>
        <begin position="125"/>
        <end position="192"/>
    </location>
</feature>
<evidence type="ECO:0000313" key="3">
    <source>
        <dbReference type="Proteomes" id="UP000195611"/>
    </source>
</evidence>
<reference evidence="2 3" key="1">
    <citation type="submission" date="2017-02" db="EMBL/GenBank/DDBJ databases">
        <authorList>
            <person name="Peterson S.W."/>
        </authorList>
    </citation>
    <scope>NUCLEOTIDE SEQUENCE [LARGE SCALE GENOMIC DNA]</scope>
    <source>
        <strain evidence="2 3">42ea</strain>
    </source>
</reference>
<protein>
    <submittedName>
        <fullName evidence="2">Peptidase, M23/M37 family</fullName>
    </submittedName>
</protein>
<dbReference type="PANTHER" id="PTHR21666:SF270">
    <property type="entry name" value="MUREIN HYDROLASE ACTIVATOR ENVC"/>
    <property type="match status" value="1"/>
</dbReference>
<dbReference type="SUPFAM" id="SSF51261">
    <property type="entry name" value="Duplicated hybrid motif"/>
    <property type="match status" value="1"/>
</dbReference>
<dbReference type="Pfam" id="PF01551">
    <property type="entry name" value="Peptidase_M23"/>
    <property type="match status" value="1"/>
</dbReference>
<dbReference type="EMBL" id="FUKW01000111">
    <property type="protein sequence ID" value="SJN39385.1"/>
    <property type="molecule type" value="Genomic_DNA"/>
</dbReference>
<dbReference type="PANTHER" id="PTHR21666">
    <property type="entry name" value="PEPTIDASE-RELATED"/>
    <property type="match status" value="1"/>
</dbReference>
<dbReference type="Proteomes" id="UP000195611">
    <property type="component" value="Unassembled WGS sequence"/>
</dbReference>
<dbReference type="CDD" id="cd12797">
    <property type="entry name" value="M23_peptidase"/>
    <property type="match status" value="1"/>
</dbReference>
<dbReference type="InterPro" id="IPR011055">
    <property type="entry name" value="Dup_hybrid_motif"/>
</dbReference>
<dbReference type="RefSeq" id="WP_087059152.1">
    <property type="nucleotide sequence ID" value="NZ_FUKW01000111.1"/>
</dbReference>
<accession>A0A1R4K5M8</accession>
<dbReference type="InterPro" id="IPR016047">
    <property type="entry name" value="M23ase_b-sheet_dom"/>
</dbReference>
<evidence type="ECO:0000259" key="1">
    <source>
        <dbReference type="Pfam" id="PF01551"/>
    </source>
</evidence>
<dbReference type="GO" id="GO:0004222">
    <property type="term" value="F:metalloendopeptidase activity"/>
    <property type="evidence" value="ECO:0007669"/>
    <property type="project" value="TreeGrafter"/>
</dbReference>
<organism evidence="2 3">
    <name type="scientific">Marinilactibacillus psychrotolerans 42ea</name>
    <dbReference type="NCBI Taxonomy" id="1255609"/>
    <lineage>
        <taxon>Bacteria</taxon>
        <taxon>Bacillati</taxon>
        <taxon>Bacillota</taxon>
        <taxon>Bacilli</taxon>
        <taxon>Lactobacillales</taxon>
        <taxon>Carnobacteriaceae</taxon>
        <taxon>Marinilactibacillus</taxon>
    </lineage>
</organism>
<dbReference type="AlphaFoldDB" id="A0A1R4K5M8"/>
<sequence>MNKDEKKVTSGNHLSSITGSLPFDGRWIVGSTPDKKIPSHGTDRFGVGYAIDFMAVDSQNKTSRQTSWRTVLSSESPEIFYAFGKPIYSPVSGKIISIHNGEPDHEAYRSIFTLIPYAVTQMNRVRQGPEAIAGNYIVISPHNTDLYIAIVHLQLDSLTVHEGDSVFQGEHIANCGNSGNSTQPHIHIQAMASADFYNTVGIPLYFSEFSQQKKGSKESEVIRRGFPATDAVVSPN</sequence>
<dbReference type="InterPro" id="IPR050570">
    <property type="entry name" value="Cell_wall_metabolism_enzyme"/>
</dbReference>
<evidence type="ECO:0000313" key="2">
    <source>
        <dbReference type="EMBL" id="SJN39385.1"/>
    </source>
</evidence>
<gene>
    <name evidence="2" type="ORF">FM115_08190</name>
</gene>